<dbReference type="InterPro" id="IPR007751">
    <property type="entry name" value="DUF676_lipase-like"/>
</dbReference>
<feature type="transmembrane region" description="Helical" evidence="2">
    <location>
        <begin position="12"/>
        <end position="32"/>
    </location>
</feature>
<name>A0A9N8E4C2_9STRA</name>
<evidence type="ECO:0000313" key="4">
    <source>
        <dbReference type="EMBL" id="CAB9512459.1"/>
    </source>
</evidence>
<feature type="region of interest" description="Disordered" evidence="1">
    <location>
        <begin position="310"/>
        <end position="335"/>
    </location>
</feature>
<keyword evidence="2" id="KW-0812">Transmembrane</keyword>
<feature type="compositionally biased region" description="Low complexity" evidence="1">
    <location>
        <begin position="318"/>
        <end position="328"/>
    </location>
</feature>
<protein>
    <submittedName>
        <fullName evidence="4">Serine esterase (DUF676)</fullName>
    </submittedName>
</protein>
<keyword evidence="5" id="KW-1185">Reference proteome</keyword>
<dbReference type="PANTHER" id="PTHR12482">
    <property type="entry name" value="LIPASE ROG1-RELATED-RELATED"/>
    <property type="match status" value="1"/>
</dbReference>
<dbReference type="OrthoDB" id="273452at2759"/>
<keyword evidence="2" id="KW-0472">Membrane</keyword>
<evidence type="ECO:0000256" key="1">
    <source>
        <dbReference type="SAM" id="MobiDB-lite"/>
    </source>
</evidence>
<evidence type="ECO:0000259" key="3">
    <source>
        <dbReference type="Pfam" id="PF05057"/>
    </source>
</evidence>
<feature type="domain" description="DUF676" evidence="3">
    <location>
        <begin position="61"/>
        <end position="267"/>
    </location>
</feature>
<dbReference type="Pfam" id="PF05057">
    <property type="entry name" value="DUF676"/>
    <property type="match status" value="1"/>
</dbReference>
<comment type="caution">
    <text evidence="4">The sequence shown here is derived from an EMBL/GenBank/DDBJ whole genome shotgun (WGS) entry which is preliminary data.</text>
</comment>
<accession>A0A9N8E4C2</accession>
<reference evidence="4" key="1">
    <citation type="submission" date="2020-06" db="EMBL/GenBank/DDBJ databases">
        <authorList>
            <consortium name="Plant Systems Biology data submission"/>
        </authorList>
    </citation>
    <scope>NUCLEOTIDE SEQUENCE</scope>
    <source>
        <strain evidence="4">D6</strain>
    </source>
</reference>
<dbReference type="EMBL" id="CAICTM010000536">
    <property type="protein sequence ID" value="CAB9512459.1"/>
    <property type="molecule type" value="Genomic_DNA"/>
</dbReference>
<evidence type="ECO:0000256" key="2">
    <source>
        <dbReference type="SAM" id="Phobius"/>
    </source>
</evidence>
<dbReference type="PANTHER" id="PTHR12482:SF62">
    <property type="entry name" value="LIPASE ROG1-RELATED"/>
    <property type="match status" value="1"/>
</dbReference>
<keyword evidence="2" id="KW-1133">Transmembrane helix</keyword>
<organism evidence="4 5">
    <name type="scientific">Seminavis robusta</name>
    <dbReference type="NCBI Taxonomy" id="568900"/>
    <lineage>
        <taxon>Eukaryota</taxon>
        <taxon>Sar</taxon>
        <taxon>Stramenopiles</taxon>
        <taxon>Ochrophyta</taxon>
        <taxon>Bacillariophyta</taxon>
        <taxon>Bacillariophyceae</taxon>
        <taxon>Bacillariophycidae</taxon>
        <taxon>Naviculales</taxon>
        <taxon>Naviculaceae</taxon>
        <taxon>Seminavis</taxon>
    </lineage>
</organism>
<dbReference type="InterPro" id="IPR044294">
    <property type="entry name" value="Lipase-like"/>
</dbReference>
<evidence type="ECO:0000313" key="5">
    <source>
        <dbReference type="Proteomes" id="UP001153069"/>
    </source>
</evidence>
<dbReference type="AlphaFoldDB" id="A0A9N8E4C2"/>
<sequence>MSTVLQDRDLSLWAFFVGLLAVLLGGATMLLWKGNDEEAVLGNIDPERVEELENLPNECHTVHLIVLVPGLLAPPTSMEKTRLVLVKLAQEENKKDATGRVVVHRSTFNLEKKSMDGILLCGERLATEVNLLLGHIAANKGTRETRTVSLSIIGNSLGGVVARAALPHIQWSWPLQDTKNSSMVTVVPKIFCTTNTPHLGFKDAMHMELPKPVLYILERFLVAILGQTGKDLMRHKTNKVIETLASEDKYLQPLGKFQKRIAYANSFRTDFRVATGTAAFIAPDSDSPHQTIPSFTDNFPFAVHALSTVPRQTRSEKQQPQPRSASSSRSKKDQWMRHHCEQLDALGWTKVFCDIRSELPSIQLPPLCCKGRSSLSSETSTHSSWTAAQLCQKYARSDPVTPCTWYAPMAHEVLVANSEKAGSGGRVAEKGLPFVEEYATRFLQDCIA</sequence>
<dbReference type="Proteomes" id="UP001153069">
    <property type="component" value="Unassembled WGS sequence"/>
</dbReference>
<proteinExistence type="predicted"/>
<gene>
    <name evidence="4" type="ORF">SEMRO_537_G162410.1</name>
</gene>